<evidence type="ECO:0000256" key="3">
    <source>
        <dbReference type="ARBA" id="ARBA00022679"/>
    </source>
</evidence>
<comment type="caution">
    <text evidence="5">The sequence shown here is derived from an EMBL/GenBank/DDBJ whole genome shotgun (WGS) entry which is preliminary data.</text>
</comment>
<evidence type="ECO:0000256" key="1">
    <source>
        <dbReference type="ARBA" id="ARBA00001933"/>
    </source>
</evidence>
<dbReference type="Proteomes" id="UP001595880">
    <property type="component" value="Unassembled WGS sequence"/>
</dbReference>
<proteinExistence type="predicted"/>
<dbReference type="GO" id="GO:0008483">
    <property type="term" value="F:transaminase activity"/>
    <property type="evidence" value="ECO:0007669"/>
    <property type="project" value="UniProtKB-KW"/>
</dbReference>
<dbReference type="SUPFAM" id="SSF53383">
    <property type="entry name" value="PLP-dependent transferases"/>
    <property type="match status" value="1"/>
</dbReference>
<dbReference type="InterPro" id="IPR036736">
    <property type="entry name" value="ACP-like_sf"/>
</dbReference>
<dbReference type="Pfam" id="PF00155">
    <property type="entry name" value="Aminotran_1_2"/>
    <property type="match status" value="1"/>
</dbReference>
<protein>
    <submittedName>
        <fullName evidence="5">Aminotransferase class I/II-fold pyridoxal phosphate-dependent enzyme</fullName>
    </submittedName>
</protein>
<comment type="cofactor">
    <cofactor evidence="1">
        <name>pyridoxal 5'-phosphate</name>
        <dbReference type="ChEBI" id="CHEBI:597326"/>
    </cofactor>
</comment>
<keyword evidence="3" id="KW-0808">Transferase</keyword>
<dbReference type="InterPro" id="IPR050087">
    <property type="entry name" value="AON_synthase_class-II"/>
</dbReference>
<keyword evidence="6" id="KW-1185">Reference proteome</keyword>
<evidence type="ECO:0000259" key="4">
    <source>
        <dbReference type="PROSITE" id="PS50075"/>
    </source>
</evidence>
<keyword evidence="5" id="KW-0032">Aminotransferase</keyword>
<evidence type="ECO:0000256" key="2">
    <source>
        <dbReference type="ARBA" id="ARBA00011738"/>
    </source>
</evidence>
<comment type="subunit">
    <text evidence="2">Homodimer.</text>
</comment>
<reference evidence="6" key="1">
    <citation type="journal article" date="2019" name="Int. J. Syst. Evol. Microbiol.">
        <title>The Global Catalogue of Microorganisms (GCM) 10K type strain sequencing project: providing services to taxonomists for standard genome sequencing and annotation.</title>
        <authorList>
            <consortium name="The Broad Institute Genomics Platform"/>
            <consortium name="The Broad Institute Genome Sequencing Center for Infectious Disease"/>
            <person name="Wu L."/>
            <person name="Ma J."/>
        </authorList>
    </citation>
    <scope>NUCLEOTIDE SEQUENCE [LARGE SCALE GENOMIC DNA]</scope>
    <source>
        <strain evidence="6">KACC 14058</strain>
    </source>
</reference>
<dbReference type="InterPro" id="IPR004839">
    <property type="entry name" value="Aminotransferase_I/II_large"/>
</dbReference>
<evidence type="ECO:0000313" key="6">
    <source>
        <dbReference type="Proteomes" id="UP001595880"/>
    </source>
</evidence>
<dbReference type="EMBL" id="JBHSDV010000006">
    <property type="protein sequence ID" value="MFC4389056.1"/>
    <property type="molecule type" value="Genomic_DNA"/>
</dbReference>
<dbReference type="SUPFAM" id="SSF47336">
    <property type="entry name" value="ACP-like"/>
    <property type="match status" value="1"/>
</dbReference>
<dbReference type="InterPro" id="IPR009081">
    <property type="entry name" value="PP-bd_ACP"/>
</dbReference>
<accession>A0ABV8VZF5</accession>
<dbReference type="InterPro" id="IPR015421">
    <property type="entry name" value="PyrdxlP-dep_Trfase_major"/>
</dbReference>
<feature type="domain" description="Carrier" evidence="4">
    <location>
        <begin position="1"/>
        <end position="82"/>
    </location>
</feature>
<dbReference type="PROSITE" id="PS50075">
    <property type="entry name" value="CARRIER"/>
    <property type="match status" value="1"/>
</dbReference>
<dbReference type="RefSeq" id="WP_390200527.1">
    <property type="nucleotide sequence ID" value="NZ_JBHSDV010000006.1"/>
</dbReference>
<dbReference type="Gene3D" id="3.90.1150.10">
    <property type="entry name" value="Aspartate Aminotransferase, domain 1"/>
    <property type="match status" value="1"/>
</dbReference>
<dbReference type="PANTHER" id="PTHR13693:SF3">
    <property type="entry name" value="LD36009P"/>
    <property type="match status" value="1"/>
</dbReference>
<sequence length="494" mass="55514">MINLVEENIVKHLAEITGYDQEEISLEDALVNDLGLDSMMVMDLHRLMLMDFPEVKKIDLETVFQQEDTTVEHIVLLIKQELGIDCRQSKQTLLDELDEVKGFHTYLAARKHIPYFRTNSGIASNRIVLDGEEKINFSTYNYLGINGFPEINEKVIEAINQYGTSVSGSRLLSGEIELHQQLEQRIASFIGVDDAIVQVGGHSTNVNTIGNLVNEEDLILHDALAHNSIIQGAMLSRAKRKPFKHNDMEHLESELRKLRSKFRRVLIVVEGVYSMDGDICKLPKLIQLKQQYDAILMVDEAHSIGTIGENGRGVTSYFSIDPHKVDILMGTLSKSLNSCGGYIAGSSSFISFLKYNSPGFIFSVGMTPANTAAALASIEICEREGMLFNRLRENHRYFLEQMKELGIDTGDSNDTPVIPMIIGDSDQALTFSELLYENGINAMPIVYPAVKESEARIRFFISAAHTKEDLDFTLKVIKEHKKQMEQEHTVEAVL</sequence>
<dbReference type="InterPro" id="IPR015422">
    <property type="entry name" value="PyrdxlP-dep_Trfase_small"/>
</dbReference>
<dbReference type="PANTHER" id="PTHR13693">
    <property type="entry name" value="CLASS II AMINOTRANSFERASE/8-AMINO-7-OXONONANOATE SYNTHASE"/>
    <property type="match status" value="1"/>
</dbReference>
<gene>
    <name evidence="5" type="ORF">ACFOZ1_14835</name>
</gene>
<dbReference type="CDD" id="cd06454">
    <property type="entry name" value="KBL_like"/>
    <property type="match status" value="1"/>
</dbReference>
<evidence type="ECO:0000313" key="5">
    <source>
        <dbReference type="EMBL" id="MFC4389056.1"/>
    </source>
</evidence>
<dbReference type="Gene3D" id="3.40.640.10">
    <property type="entry name" value="Type I PLP-dependent aspartate aminotransferase-like (Major domain)"/>
    <property type="match status" value="1"/>
</dbReference>
<dbReference type="Gene3D" id="1.10.1200.10">
    <property type="entry name" value="ACP-like"/>
    <property type="match status" value="1"/>
</dbReference>
<dbReference type="InterPro" id="IPR015424">
    <property type="entry name" value="PyrdxlP-dep_Trfase"/>
</dbReference>
<name>A0ABV8VZF5_9BACI</name>
<dbReference type="Pfam" id="PF00550">
    <property type="entry name" value="PP-binding"/>
    <property type="match status" value="1"/>
</dbReference>
<organism evidence="5 6">
    <name type="scientific">Gracilibacillus marinus</name>
    <dbReference type="NCBI Taxonomy" id="630535"/>
    <lineage>
        <taxon>Bacteria</taxon>
        <taxon>Bacillati</taxon>
        <taxon>Bacillota</taxon>
        <taxon>Bacilli</taxon>
        <taxon>Bacillales</taxon>
        <taxon>Bacillaceae</taxon>
        <taxon>Gracilibacillus</taxon>
    </lineage>
</organism>